<feature type="domain" description="Peptidase M3A/M3B catalytic" evidence="7">
    <location>
        <begin position="203"/>
        <end position="579"/>
    </location>
</feature>
<evidence type="ECO:0000256" key="4">
    <source>
        <dbReference type="ARBA" id="ARBA00022833"/>
    </source>
</evidence>
<dbReference type="Gene3D" id="1.10.1370.20">
    <property type="entry name" value="Oligoendopeptidase f, C-terminal domain"/>
    <property type="match status" value="1"/>
</dbReference>
<name>A0A6B1DUH2_9CHLR</name>
<dbReference type="CDD" id="cd09610">
    <property type="entry name" value="M3B_PepF"/>
    <property type="match status" value="1"/>
</dbReference>
<dbReference type="Gene3D" id="1.20.140.70">
    <property type="entry name" value="Oligopeptidase f, N-terminal domain"/>
    <property type="match status" value="1"/>
</dbReference>
<keyword evidence="1 6" id="KW-0645">Protease</keyword>
<evidence type="ECO:0000256" key="5">
    <source>
        <dbReference type="ARBA" id="ARBA00023049"/>
    </source>
</evidence>
<dbReference type="SUPFAM" id="SSF55486">
    <property type="entry name" value="Metalloproteases ('zincins'), catalytic domain"/>
    <property type="match status" value="1"/>
</dbReference>
<dbReference type="PANTHER" id="PTHR11804:SF5">
    <property type="entry name" value="OLIGOENDOPEPTIDASE F"/>
    <property type="match status" value="1"/>
</dbReference>
<dbReference type="GO" id="GO:0006518">
    <property type="term" value="P:peptide metabolic process"/>
    <property type="evidence" value="ECO:0007669"/>
    <property type="project" value="TreeGrafter"/>
</dbReference>
<keyword evidence="2 6" id="KW-0479">Metal-binding</keyword>
<dbReference type="GO" id="GO:0046872">
    <property type="term" value="F:metal ion binding"/>
    <property type="evidence" value="ECO:0007669"/>
    <property type="project" value="UniProtKB-UniRule"/>
</dbReference>
<evidence type="ECO:0000259" key="7">
    <source>
        <dbReference type="Pfam" id="PF01432"/>
    </source>
</evidence>
<proteinExistence type="inferred from homology"/>
<keyword evidence="4 6" id="KW-0862">Zinc</keyword>
<evidence type="ECO:0000313" key="8">
    <source>
        <dbReference type="EMBL" id="MYD91369.1"/>
    </source>
</evidence>
<gene>
    <name evidence="8" type="ORF">F4Y08_13705</name>
</gene>
<dbReference type="AlphaFoldDB" id="A0A6B1DUH2"/>
<evidence type="ECO:0000256" key="3">
    <source>
        <dbReference type="ARBA" id="ARBA00022801"/>
    </source>
</evidence>
<keyword evidence="5 6" id="KW-0482">Metalloprotease</keyword>
<comment type="cofactor">
    <cofactor evidence="6">
        <name>Zn(2+)</name>
        <dbReference type="ChEBI" id="CHEBI:29105"/>
    </cofactor>
    <text evidence="6">Binds 1 zinc ion.</text>
</comment>
<comment type="caution">
    <text evidence="8">The sequence shown here is derived from an EMBL/GenBank/DDBJ whole genome shotgun (WGS) entry which is preliminary data.</text>
</comment>
<reference evidence="8" key="1">
    <citation type="submission" date="2019-09" db="EMBL/GenBank/DDBJ databases">
        <title>Characterisation of the sponge microbiome using genome-centric metagenomics.</title>
        <authorList>
            <person name="Engelberts J.P."/>
            <person name="Robbins S.J."/>
            <person name="De Goeij J.M."/>
            <person name="Aranda M."/>
            <person name="Bell S.C."/>
            <person name="Webster N.S."/>
        </authorList>
    </citation>
    <scope>NUCLEOTIDE SEQUENCE</scope>
    <source>
        <strain evidence="8">SB0662_bin_9</strain>
    </source>
</reference>
<evidence type="ECO:0000256" key="2">
    <source>
        <dbReference type="ARBA" id="ARBA00022723"/>
    </source>
</evidence>
<protein>
    <submittedName>
        <fullName evidence="8">M3 family oligoendopeptidase</fullName>
    </submittedName>
</protein>
<organism evidence="8">
    <name type="scientific">Caldilineaceae bacterium SB0662_bin_9</name>
    <dbReference type="NCBI Taxonomy" id="2605258"/>
    <lineage>
        <taxon>Bacteria</taxon>
        <taxon>Bacillati</taxon>
        <taxon>Chloroflexota</taxon>
        <taxon>Caldilineae</taxon>
        <taxon>Caldilineales</taxon>
        <taxon>Caldilineaceae</taxon>
    </lineage>
</organism>
<keyword evidence="3 6" id="KW-0378">Hydrolase</keyword>
<comment type="similarity">
    <text evidence="6">Belongs to the peptidase M3 family.</text>
</comment>
<dbReference type="Pfam" id="PF01432">
    <property type="entry name" value="Peptidase_M3"/>
    <property type="match status" value="1"/>
</dbReference>
<dbReference type="GO" id="GO:0004222">
    <property type="term" value="F:metalloendopeptidase activity"/>
    <property type="evidence" value="ECO:0007669"/>
    <property type="project" value="InterPro"/>
</dbReference>
<dbReference type="InterPro" id="IPR001567">
    <property type="entry name" value="Pept_M3A_M3B_dom"/>
</dbReference>
<dbReference type="PANTHER" id="PTHR11804">
    <property type="entry name" value="PROTEASE M3 THIMET OLIGOPEPTIDASE-RELATED"/>
    <property type="match status" value="1"/>
</dbReference>
<dbReference type="GO" id="GO:0006508">
    <property type="term" value="P:proteolysis"/>
    <property type="evidence" value="ECO:0007669"/>
    <property type="project" value="UniProtKB-KW"/>
</dbReference>
<sequence>MGNRYELSGWQLTDLLPDAEDDTVQAHLAALTAAVEQFEGQRAALEAFDQGEQNLDLVPLMQQLEDISERMYVLGAYGSLWFSADTQSEEALRYEGYMQQELTNLQNRVIFFDLWWKSLGDEQAAALLPDPEQYPDYAYSLQSDRRFCPFTLDEQSEQIINTKDANGMSSLITVFSMLTNRLEFTLEVDGETQTLTREELMQHAYSSDAALRETAYRELFRVYEQENGILGQIYAARVRDWHSENLGLRNYSSPIAVKNLGNNVPDAAVEALLQVCQDNAGLFQEYFRLKAKWLGLEKLRRFDIYAPLGGSDKQIDYGDAVDLVLETVDAFDSGVAAKAERVFRDGHIDSEIRKGKRSGAFCATVLPSQTPWILMNYTGRVRDVATLAHELGHAIHSLQAEDHSLLTQHAPLPLAETASVFTEMLLTDRLMQEETDPLVRRELLATAVDDMYATVMRQAYFVVFEKAAHEAVLQNKSTGDLSEIYQSQLAQQFGDAVDVDDIFAHEWLMIPHIYHTPFYCYAYSFGQLLVLALYRRYQQEGEAFKPGYLQLLAYGGSKDPDDILQEMGIDMSDPAFWQGGFDVCRDMIDQLKELDI</sequence>
<accession>A0A6B1DUH2</accession>
<dbReference type="EMBL" id="VXPY01000094">
    <property type="protein sequence ID" value="MYD91369.1"/>
    <property type="molecule type" value="Genomic_DNA"/>
</dbReference>
<dbReference type="InterPro" id="IPR045090">
    <property type="entry name" value="Pept_M3A_M3B"/>
</dbReference>
<evidence type="ECO:0000256" key="6">
    <source>
        <dbReference type="RuleBase" id="RU003435"/>
    </source>
</evidence>
<dbReference type="InterPro" id="IPR042088">
    <property type="entry name" value="OligoPept_F_C"/>
</dbReference>
<evidence type="ECO:0000256" key="1">
    <source>
        <dbReference type="ARBA" id="ARBA00022670"/>
    </source>
</evidence>